<keyword evidence="1 5" id="KW-1003">Cell membrane</keyword>
<comment type="function">
    <text evidence="5 6">Cell division protein that is involved in the assembly of the Z ring. May serve as a membrane anchor for the Z ring.</text>
</comment>
<keyword evidence="4 5" id="KW-0131">Cell cycle</keyword>
<keyword evidence="7" id="KW-0812">Transmembrane</keyword>
<evidence type="ECO:0000256" key="2">
    <source>
        <dbReference type="ARBA" id="ARBA00022618"/>
    </source>
</evidence>
<evidence type="ECO:0000256" key="5">
    <source>
        <dbReference type="HAMAP-Rule" id="MF_02033"/>
    </source>
</evidence>
<dbReference type="Gene3D" id="3.30.420.40">
    <property type="match status" value="1"/>
</dbReference>
<evidence type="ECO:0000259" key="8">
    <source>
        <dbReference type="SMART" id="SM00842"/>
    </source>
</evidence>
<dbReference type="PANTHER" id="PTHR32432:SF4">
    <property type="entry name" value="CELL DIVISION PROTEIN FTSA"/>
    <property type="match status" value="1"/>
</dbReference>
<dbReference type="InterPro" id="IPR043129">
    <property type="entry name" value="ATPase_NBD"/>
</dbReference>
<keyword evidence="3 5" id="KW-0472">Membrane</keyword>
<dbReference type="SMART" id="SM00842">
    <property type="entry name" value="FtsA"/>
    <property type="match status" value="1"/>
</dbReference>
<dbReference type="Gene3D" id="3.30.1490.110">
    <property type="match status" value="1"/>
</dbReference>
<proteinExistence type="inferred from homology"/>
<comment type="similarity">
    <text evidence="5 6">Belongs to the FtsA/MreB family.</text>
</comment>
<feature type="domain" description="SHS2" evidence="8">
    <location>
        <begin position="24"/>
        <end position="220"/>
    </location>
</feature>
<dbReference type="PIRSF" id="PIRSF003101">
    <property type="entry name" value="FtsA"/>
    <property type="match status" value="1"/>
</dbReference>
<keyword evidence="11" id="KW-1185">Reference proteome</keyword>
<evidence type="ECO:0000256" key="4">
    <source>
        <dbReference type="ARBA" id="ARBA00023306"/>
    </source>
</evidence>
<keyword evidence="2 5" id="KW-0132">Cell division</keyword>
<feature type="transmembrane region" description="Helical" evidence="7">
    <location>
        <begin position="21"/>
        <end position="42"/>
    </location>
</feature>
<dbReference type="EMBL" id="PKUQ01000050">
    <property type="protein sequence ID" value="PLW75540.1"/>
    <property type="molecule type" value="Genomic_DNA"/>
</dbReference>
<dbReference type="GO" id="GO:0032153">
    <property type="term" value="C:cell division site"/>
    <property type="evidence" value="ECO:0007669"/>
    <property type="project" value="UniProtKB-UniRule"/>
</dbReference>
<name>A0A2N5XWW0_9HYPH</name>
<evidence type="ECO:0000313" key="9">
    <source>
        <dbReference type="EMBL" id="PLW75540.1"/>
    </source>
</evidence>
<dbReference type="OrthoDB" id="9810567at2"/>
<protein>
    <recommendedName>
        <fullName evidence="5 6">Cell division protein FtsA</fullName>
    </recommendedName>
</protein>
<dbReference type="CDD" id="cd24048">
    <property type="entry name" value="ASKHA_NBD_FtsA"/>
    <property type="match status" value="1"/>
</dbReference>
<dbReference type="GO" id="GO:0009898">
    <property type="term" value="C:cytoplasmic side of plasma membrane"/>
    <property type="evidence" value="ECO:0007669"/>
    <property type="project" value="UniProtKB-UniRule"/>
</dbReference>
<dbReference type="Proteomes" id="UP000234881">
    <property type="component" value="Unassembled WGS sequence"/>
</dbReference>
<organism evidence="10 11">
    <name type="scientific">Cohaesibacter celericrescens</name>
    <dbReference type="NCBI Taxonomy" id="2067669"/>
    <lineage>
        <taxon>Bacteria</taxon>
        <taxon>Pseudomonadati</taxon>
        <taxon>Pseudomonadota</taxon>
        <taxon>Alphaproteobacteria</taxon>
        <taxon>Hyphomicrobiales</taxon>
        <taxon>Cohaesibacteraceae</taxon>
    </lineage>
</organism>
<dbReference type="AlphaFoldDB" id="A0A2N5XWW0"/>
<comment type="subunit">
    <text evidence="5">Self-interacts. Interacts with FtsZ.</text>
</comment>
<dbReference type="EMBL" id="PKUQ01000001">
    <property type="protein sequence ID" value="PLW78947.1"/>
    <property type="molecule type" value="Genomic_DNA"/>
</dbReference>
<dbReference type="Pfam" id="PF02491">
    <property type="entry name" value="SHS2_FTSA"/>
    <property type="match status" value="1"/>
</dbReference>
<dbReference type="HAMAP" id="MF_02033">
    <property type="entry name" value="FtsA"/>
    <property type="match status" value="1"/>
</dbReference>
<evidence type="ECO:0000313" key="10">
    <source>
        <dbReference type="EMBL" id="PLW78947.1"/>
    </source>
</evidence>
<reference evidence="10 11" key="1">
    <citation type="submission" date="2018-01" db="EMBL/GenBank/DDBJ databases">
        <title>The draft genome sequence of Cohaesibacter sp. H1304.</title>
        <authorList>
            <person name="Wang N.-N."/>
            <person name="Du Z.-J."/>
        </authorList>
    </citation>
    <scope>NUCLEOTIDE SEQUENCE [LARGE SCALE GENOMIC DNA]</scope>
    <source>
        <strain evidence="10 11">H1304</strain>
    </source>
</reference>
<evidence type="ECO:0000313" key="11">
    <source>
        <dbReference type="Proteomes" id="UP000234881"/>
    </source>
</evidence>
<evidence type="ECO:0000256" key="1">
    <source>
        <dbReference type="ARBA" id="ARBA00022475"/>
    </source>
</evidence>
<dbReference type="InterPro" id="IPR003494">
    <property type="entry name" value="SHS2_FtsA"/>
</dbReference>
<dbReference type="SUPFAM" id="SSF53067">
    <property type="entry name" value="Actin-like ATPase domain"/>
    <property type="match status" value="2"/>
</dbReference>
<sequence>MRGSPWNKREMRGRYLTQKRSSVITILDVGSTKVCCVIARLVPRPFGEALRHRTHTIQVLGFGLHQARGIKSGVVVDLDQAENSIRLAVDAAERQADITVESLIVNVSCGRIKSDTLSATVSLHGHEVDEADIRRVLQAGSEHLLTMDRSVVHSMPIGYSLDGGKGISDPRGMLGDDLAVDMHVVTAQSAPLKNLELCINRCHLDVEMMVATPYASGLACLVDDEAELGVACVDLGGGTTSISIFVDGQFVHSDAVAMGGHHVTMDLARGLSTRLADAERIKTLYGSALLSLSDDQELVAIPPVGDDDRDLLNQVPQASLTRIIRPRVEEILEVVRDRIEASGFSGHVGKRVVLTGGGSQLTGMAETARRILSRNVRLGRPLGVAGLPDIGKGPAFATAVGLLIYPQVAQIEQFERMTVKPRLTGTDGYLARMGQWLKESF</sequence>
<dbReference type="NCBIfam" id="TIGR01174">
    <property type="entry name" value="ftsA"/>
    <property type="match status" value="1"/>
</dbReference>
<comment type="caution">
    <text evidence="10">The sequence shown here is derived from an EMBL/GenBank/DDBJ whole genome shotgun (WGS) entry which is preliminary data.</text>
</comment>
<evidence type="ECO:0000256" key="7">
    <source>
        <dbReference type="SAM" id="Phobius"/>
    </source>
</evidence>
<dbReference type="GO" id="GO:0043093">
    <property type="term" value="P:FtsZ-dependent cytokinesis"/>
    <property type="evidence" value="ECO:0007669"/>
    <property type="project" value="UniProtKB-UniRule"/>
</dbReference>
<dbReference type="Pfam" id="PF14450">
    <property type="entry name" value="FtsA"/>
    <property type="match status" value="2"/>
</dbReference>
<dbReference type="InterPro" id="IPR020823">
    <property type="entry name" value="Cell_div_FtsA"/>
</dbReference>
<evidence type="ECO:0000256" key="6">
    <source>
        <dbReference type="PIRNR" id="PIRNR003101"/>
    </source>
</evidence>
<dbReference type="PANTHER" id="PTHR32432">
    <property type="entry name" value="CELL DIVISION PROTEIN FTSA-RELATED"/>
    <property type="match status" value="1"/>
</dbReference>
<gene>
    <name evidence="5 10" type="primary">ftsA</name>
    <name evidence="10" type="ORF">C0081_01540</name>
    <name evidence="9" type="ORF">C0081_19580</name>
</gene>
<accession>A0A2N5XWW0</accession>
<evidence type="ECO:0000256" key="3">
    <source>
        <dbReference type="ARBA" id="ARBA00023136"/>
    </source>
</evidence>
<dbReference type="InterPro" id="IPR050696">
    <property type="entry name" value="FtsA/MreB"/>
</dbReference>
<keyword evidence="7" id="KW-1133">Transmembrane helix</keyword>
<comment type="subcellular location">
    <subcellularLocation>
        <location evidence="5">Cell membrane</location>
        <topology evidence="5">Peripheral membrane protein</topology>
        <orientation evidence="5">Cytoplasmic side</orientation>
    </subcellularLocation>
    <text evidence="5">Localizes to the Z ring in an FtsZ-dependent manner. Targeted to the membrane through a conserved C-terminal amphipathic helix.</text>
</comment>